<protein>
    <recommendedName>
        <fullName evidence="2">Glycosyltransferase 2-like domain-containing protein</fullName>
    </recommendedName>
</protein>
<keyword evidence="1" id="KW-0997">Cell inner membrane</keyword>
<gene>
    <name evidence="3" type="ORF">PS862_01354</name>
</gene>
<dbReference type="RefSeq" id="WP_150783554.1">
    <property type="nucleotide sequence ID" value="NZ_CABVII010000004.1"/>
</dbReference>
<evidence type="ECO:0000256" key="1">
    <source>
        <dbReference type="ARBA" id="ARBA00022519"/>
    </source>
</evidence>
<dbReference type="OrthoDB" id="9801954at2"/>
<reference evidence="3 4" key="1">
    <citation type="submission" date="2019-09" db="EMBL/GenBank/DDBJ databases">
        <authorList>
            <person name="Chandra G."/>
            <person name="Truman W A."/>
        </authorList>
    </citation>
    <scope>NUCLEOTIDE SEQUENCE [LARGE SCALE GENOMIC DNA]</scope>
    <source>
        <strain evidence="3">PS862</strain>
    </source>
</reference>
<feature type="domain" description="Glycosyltransferase 2-like" evidence="2">
    <location>
        <begin position="16"/>
        <end position="136"/>
    </location>
</feature>
<dbReference type="Gene3D" id="3.90.550.10">
    <property type="entry name" value="Spore Coat Polysaccharide Biosynthesis Protein SpsA, Chain A"/>
    <property type="match status" value="1"/>
</dbReference>
<dbReference type="EMBL" id="CABVII010000004">
    <property type="protein sequence ID" value="VVO71356.1"/>
    <property type="molecule type" value="Genomic_DNA"/>
</dbReference>
<dbReference type="SUPFAM" id="SSF53448">
    <property type="entry name" value="Nucleotide-diphospho-sugar transferases"/>
    <property type="match status" value="1"/>
</dbReference>
<organism evidence="3 4">
    <name type="scientific">Pseudomonas fluorescens</name>
    <dbReference type="NCBI Taxonomy" id="294"/>
    <lineage>
        <taxon>Bacteria</taxon>
        <taxon>Pseudomonadati</taxon>
        <taxon>Pseudomonadota</taxon>
        <taxon>Gammaproteobacteria</taxon>
        <taxon>Pseudomonadales</taxon>
        <taxon>Pseudomonadaceae</taxon>
        <taxon>Pseudomonas</taxon>
    </lineage>
</organism>
<dbReference type="PANTHER" id="PTHR22916">
    <property type="entry name" value="GLYCOSYLTRANSFERASE"/>
    <property type="match status" value="1"/>
</dbReference>
<evidence type="ECO:0000313" key="4">
    <source>
        <dbReference type="Proteomes" id="UP000385207"/>
    </source>
</evidence>
<dbReference type="GO" id="GO:0016758">
    <property type="term" value="F:hexosyltransferase activity"/>
    <property type="evidence" value="ECO:0007669"/>
    <property type="project" value="UniProtKB-ARBA"/>
</dbReference>
<accession>A0A5E7I680</accession>
<dbReference type="Pfam" id="PF00535">
    <property type="entry name" value="Glycos_transf_2"/>
    <property type="match status" value="1"/>
</dbReference>
<sequence length="279" mass="32090">MIYSDNSPPKNKVPVTVIIPCYRCSETINRAVDSVLQQSKVPKEIILVDDFSEDGTLEKLSLLQKNNPEVIKVLALHENRGPGVARNKAWDQATQPYIAFLDSDDSWHPEKIDIQYSWMIDNPTVQLTGHLLSEGPEHLAVSLKNNITSRNIDATELLFFNRFPTPTVMLKKDLPYRMGEKKYSEDYLLWLKIALSNQECQLIEVPLARLYKFPYGEGGLSADIWKLEKGELNTYFEIRKLKLISHATFGLTIGFSLLKYLRRVAIINFRNLRNHRLLT</sequence>
<evidence type="ECO:0000313" key="3">
    <source>
        <dbReference type="EMBL" id="VVO71356.1"/>
    </source>
</evidence>
<name>A0A5E7I680_PSEFL</name>
<keyword evidence="1" id="KW-1003">Cell membrane</keyword>
<dbReference type="Proteomes" id="UP000385207">
    <property type="component" value="Unassembled WGS sequence"/>
</dbReference>
<dbReference type="AlphaFoldDB" id="A0A5E7I680"/>
<dbReference type="CDD" id="cd00761">
    <property type="entry name" value="Glyco_tranf_GTA_type"/>
    <property type="match status" value="1"/>
</dbReference>
<proteinExistence type="predicted"/>
<keyword evidence="1" id="KW-0472">Membrane</keyword>
<dbReference type="PANTHER" id="PTHR22916:SF3">
    <property type="entry name" value="UDP-GLCNAC:BETAGAL BETA-1,3-N-ACETYLGLUCOSAMINYLTRANSFERASE-LIKE PROTEIN 1"/>
    <property type="match status" value="1"/>
</dbReference>
<evidence type="ECO:0000259" key="2">
    <source>
        <dbReference type="Pfam" id="PF00535"/>
    </source>
</evidence>
<dbReference type="InterPro" id="IPR001173">
    <property type="entry name" value="Glyco_trans_2-like"/>
</dbReference>
<dbReference type="InterPro" id="IPR029044">
    <property type="entry name" value="Nucleotide-diphossugar_trans"/>
</dbReference>